<keyword evidence="2" id="KW-0813">Transport</keyword>
<gene>
    <name evidence="10" type="ORF">DWE98_04060</name>
</gene>
<dbReference type="EMBL" id="QQTP01000001">
    <property type="protein sequence ID" value="RDJ29715.1"/>
    <property type="molecule type" value="Genomic_DNA"/>
</dbReference>
<dbReference type="OrthoDB" id="9794165at2"/>
<feature type="transmembrane region" description="Helical" evidence="9">
    <location>
        <begin position="359"/>
        <end position="378"/>
    </location>
</feature>
<comment type="subcellular location">
    <subcellularLocation>
        <location evidence="1">Cell inner membrane</location>
        <topology evidence="1">Multi-pass membrane protein</topology>
    </subcellularLocation>
</comment>
<evidence type="ECO:0000256" key="4">
    <source>
        <dbReference type="ARBA" id="ARBA00022519"/>
    </source>
</evidence>
<dbReference type="InterPro" id="IPR007272">
    <property type="entry name" value="Sulf_transp_TsuA/YedE"/>
</dbReference>
<dbReference type="PANTHER" id="PTHR30574">
    <property type="entry name" value="INNER MEMBRANE PROTEIN YEDE"/>
    <property type="match status" value="1"/>
</dbReference>
<evidence type="ECO:0000256" key="6">
    <source>
        <dbReference type="ARBA" id="ARBA00022989"/>
    </source>
</evidence>
<feature type="transmembrane region" description="Helical" evidence="9">
    <location>
        <begin position="143"/>
        <end position="166"/>
    </location>
</feature>
<comment type="similarity">
    <text evidence="8">Belongs to the TsuA/YedE (TC 9.B.102) family.</text>
</comment>
<feature type="transmembrane region" description="Helical" evidence="9">
    <location>
        <begin position="329"/>
        <end position="347"/>
    </location>
</feature>
<feature type="transmembrane region" description="Helical" evidence="9">
    <location>
        <begin position="66"/>
        <end position="89"/>
    </location>
</feature>
<evidence type="ECO:0000256" key="8">
    <source>
        <dbReference type="ARBA" id="ARBA00035655"/>
    </source>
</evidence>
<feature type="transmembrane region" description="Helical" evidence="9">
    <location>
        <begin position="178"/>
        <end position="194"/>
    </location>
</feature>
<feature type="transmembrane region" description="Helical" evidence="9">
    <location>
        <begin position="37"/>
        <end position="54"/>
    </location>
</feature>
<keyword evidence="11" id="KW-1185">Reference proteome</keyword>
<keyword evidence="5 9" id="KW-0812">Transmembrane</keyword>
<sequence>MSLSDDSGALDYHRAREAAAAGATGVPVAPALPPVRLVTATAVILALAAAIYAVGAHGDPAPQLQLSLILGAAFGFVLQRSRFCFLCIWRDWLDRHDPRGLLGILTALATGLVGYSLIYGAWLPDPAGARLPPTAHIGPVGPALVLAGLAFGAGMAISGSCISAHLYRLGEGSPTSPFALVGAGLGFWLGLLSWNELYLWSIADSPVLWLPRHLGYAGALLVGLTVFAALAYALLRSLPSNPIVSQPRLTPLAAIFHRRWPAWVGGLAVGLIGIAAYFRLSPLGVTAELASRSRQAAASLDLLPSRLEGLDSFRGCATVIRDALLTPNGLFIAGLVAAAFAAALIAGEFRPRRPSTGQALRGLIGGALLGWGTIVGLGCTVGTLLSGISAGAVSGWVFALGLIIGTTATLKLGRRLGLLA</sequence>
<comment type="caution">
    <text evidence="10">The sequence shown here is derived from an EMBL/GenBank/DDBJ whole genome shotgun (WGS) entry which is preliminary data.</text>
</comment>
<feature type="transmembrane region" description="Helical" evidence="9">
    <location>
        <begin position="260"/>
        <end position="280"/>
    </location>
</feature>
<evidence type="ECO:0000256" key="7">
    <source>
        <dbReference type="ARBA" id="ARBA00023136"/>
    </source>
</evidence>
<feature type="transmembrane region" description="Helical" evidence="9">
    <location>
        <begin position="214"/>
        <end position="235"/>
    </location>
</feature>
<feature type="transmembrane region" description="Helical" evidence="9">
    <location>
        <begin position="101"/>
        <end position="123"/>
    </location>
</feature>
<dbReference type="PANTHER" id="PTHR30574:SF1">
    <property type="entry name" value="SULPHUR TRANSPORT DOMAIN-CONTAINING PROTEIN"/>
    <property type="match status" value="1"/>
</dbReference>
<keyword evidence="4" id="KW-0997">Cell inner membrane</keyword>
<name>A0A370LDT0_9HYPH</name>
<dbReference type="GO" id="GO:0005886">
    <property type="term" value="C:plasma membrane"/>
    <property type="evidence" value="ECO:0007669"/>
    <property type="project" value="UniProtKB-SubCell"/>
</dbReference>
<evidence type="ECO:0000313" key="10">
    <source>
        <dbReference type="EMBL" id="RDJ29715.1"/>
    </source>
</evidence>
<evidence type="ECO:0000256" key="1">
    <source>
        <dbReference type="ARBA" id="ARBA00004429"/>
    </source>
</evidence>
<keyword evidence="3" id="KW-1003">Cell membrane</keyword>
<keyword evidence="7 9" id="KW-0472">Membrane</keyword>
<organism evidence="10 11">
    <name type="scientific">Bosea caraganae</name>
    <dbReference type="NCBI Taxonomy" id="2763117"/>
    <lineage>
        <taxon>Bacteria</taxon>
        <taxon>Pseudomonadati</taxon>
        <taxon>Pseudomonadota</taxon>
        <taxon>Alphaproteobacteria</taxon>
        <taxon>Hyphomicrobiales</taxon>
        <taxon>Boseaceae</taxon>
        <taxon>Bosea</taxon>
    </lineage>
</organism>
<evidence type="ECO:0000256" key="3">
    <source>
        <dbReference type="ARBA" id="ARBA00022475"/>
    </source>
</evidence>
<keyword evidence="6 9" id="KW-1133">Transmembrane helix</keyword>
<dbReference type="Proteomes" id="UP000255207">
    <property type="component" value="Unassembled WGS sequence"/>
</dbReference>
<feature type="transmembrane region" description="Helical" evidence="9">
    <location>
        <begin position="384"/>
        <end position="405"/>
    </location>
</feature>
<protein>
    <submittedName>
        <fullName evidence="10">YeeE/YedE family protein</fullName>
    </submittedName>
</protein>
<accession>A0A370LDT0</accession>
<reference evidence="11" key="1">
    <citation type="submission" date="2018-07" db="EMBL/GenBank/DDBJ databases">
        <authorList>
            <person name="Safronova V.I."/>
            <person name="Chirak E.R."/>
            <person name="Sazanova A.L."/>
        </authorList>
    </citation>
    <scope>NUCLEOTIDE SEQUENCE [LARGE SCALE GENOMIC DNA]</scope>
    <source>
        <strain evidence="11">RCAM04685</strain>
    </source>
</reference>
<dbReference type="Pfam" id="PF04143">
    <property type="entry name" value="Sulf_transp"/>
    <property type="match status" value="1"/>
</dbReference>
<dbReference type="RefSeq" id="WP_114827828.1">
    <property type="nucleotide sequence ID" value="NZ_QQTO01000019.1"/>
</dbReference>
<evidence type="ECO:0000313" key="11">
    <source>
        <dbReference type="Proteomes" id="UP000255207"/>
    </source>
</evidence>
<proteinExistence type="inferred from homology"/>
<evidence type="ECO:0000256" key="5">
    <source>
        <dbReference type="ARBA" id="ARBA00022692"/>
    </source>
</evidence>
<evidence type="ECO:0000256" key="9">
    <source>
        <dbReference type="SAM" id="Phobius"/>
    </source>
</evidence>
<evidence type="ECO:0000256" key="2">
    <source>
        <dbReference type="ARBA" id="ARBA00022448"/>
    </source>
</evidence>
<dbReference type="AlphaFoldDB" id="A0A370LDT0"/>